<feature type="active site" evidence="8">
    <location>
        <position position="963"/>
    </location>
</feature>
<dbReference type="PROSITE" id="PS50215">
    <property type="entry name" value="ADAM_MEPRO"/>
    <property type="match status" value="2"/>
</dbReference>
<dbReference type="InterPro" id="IPR018358">
    <property type="entry name" value="Disintegrin_CS"/>
</dbReference>
<feature type="compositionally biased region" description="Acidic residues" evidence="9">
    <location>
        <begin position="1367"/>
        <end position="1382"/>
    </location>
</feature>
<dbReference type="InterPro" id="IPR000742">
    <property type="entry name" value="EGF"/>
</dbReference>
<dbReference type="CDD" id="cd04269">
    <property type="entry name" value="ZnMc_adamalysin_II_like"/>
    <property type="match status" value="1"/>
</dbReference>
<dbReference type="PANTHER" id="PTHR11905">
    <property type="entry name" value="ADAM A DISINTEGRIN AND METALLOPROTEASE DOMAIN"/>
    <property type="match status" value="1"/>
</dbReference>
<evidence type="ECO:0000256" key="6">
    <source>
        <dbReference type="PROSITE-ProRule" id="PRU00068"/>
    </source>
</evidence>
<evidence type="ECO:0008006" key="16">
    <source>
        <dbReference type="Google" id="ProtNLM"/>
    </source>
</evidence>
<evidence type="ECO:0000259" key="12">
    <source>
        <dbReference type="PROSITE" id="PS50214"/>
    </source>
</evidence>
<gene>
    <name evidence="14" type="ORF">QYF61_010507</name>
</gene>
<dbReference type="InterPro" id="IPR036436">
    <property type="entry name" value="Disintegrin_dom_sf"/>
</dbReference>
<dbReference type="SMART" id="SM00608">
    <property type="entry name" value="ACR"/>
    <property type="match status" value="2"/>
</dbReference>
<dbReference type="Pfam" id="PF01562">
    <property type="entry name" value="Pep_M12B_propep"/>
    <property type="match status" value="1"/>
</dbReference>
<feature type="transmembrane region" description="Helical" evidence="10">
    <location>
        <begin position="1317"/>
        <end position="1339"/>
    </location>
</feature>
<evidence type="ECO:0000256" key="9">
    <source>
        <dbReference type="SAM" id="MobiDB-lite"/>
    </source>
</evidence>
<feature type="domain" description="Peptidase M12B" evidence="13">
    <location>
        <begin position="827"/>
        <end position="1022"/>
    </location>
</feature>
<comment type="caution">
    <text evidence="7">Lacks conserved residue(s) required for the propagation of feature annotation.</text>
</comment>
<keyword evidence="4 10" id="KW-0472">Membrane</keyword>
<feature type="domain" description="Disintegrin" evidence="12">
    <location>
        <begin position="1030"/>
        <end position="1116"/>
    </location>
</feature>
<dbReference type="PROSITE" id="PS50026">
    <property type="entry name" value="EGF_3"/>
    <property type="match status" value="1"/>
</dbReference>
<keyword evidence="3 10" id="KW-1133">Transmembrane helix</keyword>
<dbReference type="GO" id="GO:0046872">
    <property type="term" value="F:metal ion binding"/>
    <property type="evidence" value="ECO:0007669"/>
    <property type="project" value="UniProtKB-KW"/>
</dbReference>
<dbReference type="SUPFAM" id="SSF55486">
    <property type="entry name" value="Metalloproteases ('zincins'), catalytic domain"/>
    <property type="match status" value="2"/>
</dbReference>
<dbReference type="FunFam" id="4.10.70.10:FF:000001">
    <property type="entry name" value="Disintegrin and metalloproteinase domain-containing protein 22"/>
    <property type="match status" value="1"/>
</dbReference>
<dbReference type="Gene3D" id="4.10.70.10">
    <property type="entry name" value="Disintegrin domain"/>
    <property type="match status" value="1"/>
</dbReference>
<evidence type="ECO:0000256" key="4">
    <source>
        <dbReference type="ARBA" id="ARBA00023136"/>
    </source>
</evidence>
<evidence type="ECO:0000259" key="11">
    <source>
        <dbReference type="PROSITE" id="PS50026"/>
    </source>
</evidence>
<feature type="binding site" evidence="8">
    <location>
        <position position="966"/>
    </location>
    <ligand>
        <name>Zn(2+)</name>
        <dbReference type="ChEBI" id="CHEBI:29105"/>
        <note>catalytic</note>
    </ligand>
</feature>
<evidence type="ECO:0000256" key="2">
    <source>
        <dbReference type="ARBA" id="ARBA00022692"/>
    </source>
</evidence>
<evidence type="ECO:0000313" key="14">
    <source>
        <dbReference type="EMBL" id="KAK4813093.1"/>
    </source>
</evidence>
<evidence type="ECO:0000256" key="7">
    <source>
        <dbReference type="PROSITE-ProRule" id="PRU00076"/>
    </source>
</evidence>
<dbReference type="GO" id="GO:0008584">
    <property type="term" value="P:male gonad development"/>
    <property type="evidence" value="ECO:0007669"/>
    <property type="project" value="TreeGrafter"/>
</dbReference>
<dbReference type="InterPro" id="IPR034027">
    <property type="entry name" value="Reprolysin_adamalysin"/>
</dbReference>
<protein>
    <recommendedName>
        <fullName evidence="16">Disintegrin and metalloproteinase domain-containing protein 9</fullName>
    </recommendedName>
</protein>
<feature type="compositionally biased region" description="Low complexity" evidence="9">
    <location>
        <begin position="16"/>
        <end position="31"/>
    </location>
</feature>
<evidence type="ECO:0000256" key="1">
    <source>
        <dbReference type="ARBA" id="ARBA00004479"/>
    </source>
</evidence>
<evidence type="ECO:0000259" key="13">
    <source>
        <dbReference type="PROSITE" id="PS50215"/>
    </source>
</evidence>
<feature type="transmembrane region" description="Helical" evidence="10">
    <location>
        <begin position="635"/>
        <end position="654"/>
    </location>
</feature>
<feature type="transmembrane region" description="Helical" evidence="10">
    <location>
        <begin position="461"/>
        <end position="484"/>
    </location>
</feature>
<dbReference type="Pfam" id="PF08516">
    <property type="entry name" value="ADAM_CR"/>
    <property type="match status" value="2"/>
</dbReference>
<evidence type="ECO:0000313" key="15">
    <source>
        <dbReference type="Proteomes" id="UP001333110"/>
    </source>
</evidence>
<dbReference type="SUPFAM" id="SSF57552">
    <property type="entry name" value="Blood coagulation inhibitor (disintegrin)"/>
    <property type="match status" value="1"/>
</dbReference>
<dbReference type="PROSITE" id="PS00427">
    <property type="entry name" value="DISINTEGRIN_1"/>
    <property type="match status" value="1"/>
</dbReference>
<feature type="disulfide bond" evidence="7">
    <location>
        <begin position="431"/>
        <end position="440"/>
    </location>
</feature>
<dbReference type="GO" id="GO:0004222">
    <property type="term" value="F:metalloendopeptidase activity"/>
    <property type="evidence" value="ECO:0007669"/>
    <property type="project" value="InterPro"/>
</dbReference>
<dbReference type="EMBL" id="JAUNZN010000013">
    <property type="protein sequence ID" value="KAK4813093.1"/>
    <property type="molecule type" value="Genomic_DNA"/>
</dbReference>
<comment type="caution">
    <text evidence="14">The sequence shown here is derived from an EMBL/GenBank/DDBJ whole genome shotgun (WGS) entry which is preliminary data.</text>
</comment>
<accession>A0AAN7RZK7</accession>
<keyword evidence="7" id="KW-0245">EGF-like domain</keyword>
<name>A0AAN7RZK7_MYCAM</name>
<proteinExistence type="predicted"/>
<dbReference type="GO" id="GO:0006508">
    <property type="term" value="P:proteolysis"/>
    <property type="evidence" value="ECO:0007669"/>
    <property type="project" value="InterPro"/>
</dbReference>
<feature type="binding site" evidence="8">
    <location>
        <position position="962"/>
    </location>
    <ligand>
        <name>Zn(2+)</name>
        <dbReference type="ChEBI" id="CHEBI:29105"/>
        <note>catalytic</note>
    </ligand>
</feature>
<feature type="domain" description="EGF-like" evidence="11">
    <location>
        <begin position="407"/>
        <end position="441"/>
    </location>
</feature>
<evidence type="ECO:0000256" key="8">
    <source>
        <dbReference type="PROSITE-ProRule" id="PRU00276"/>
    </source>
</evidence>
<dbReference type="SMART" id="SM00050">
    <property type="entry name" value="DISIN"/>
    <property type="match status" value="1"/>
</dbReference>
<organism evidence="14 15">
    <name type="scientific">Mycteria americana</name>
    <name type="common">Wood stork</name>
    <dbReference type="NCBI Taxonomy" id="33587"/>
    <lineage>
        <taxon>Eukaryota</taxon>
        <taxon>Metazoa</taxon>
        <taxon>Chordata</taxon>
        <taxon>Craniata</taxon>
        <taxon>Vertebrata</taxon>
        <taxon>Euteleostomi</taxon>
        <taxon>Archelosauria</taxon>
        <taxon>Archosauria</taxon>
        <taxon>Dinosauria</taxon>
        <taxon>Saurischia</taxon>
        <taxon>Theropoda</taxon>
        <taxon>Coelurosauria</taxon>
        <taxon>Aves</taxon>
        <taxon>Neognathae</taxon>
        <taxon>Neoaves</taxon>
        <taxon>Aequornithes</taxon>
        <taxon>Ciconiiformes</taxon>
        <taxon>Ciconiidae</taxon>
        <taxon>Mycteria</taxon>
    </lineage>
</organism>
<keyword evidence="8" id="KW-0862">Zinc</keyword>
<feature type="binding site" evidence="8">
    <location>
        <position position="972"/>
    </location>
    <ligand>
        <name>Zn(2+)</name>
        <dbReference type="ChEBI" id="CHEBI:29105"/>
        <note>catalytic</note>
    </ligand>
</feature>
<feature type="domain" description="Peptidase M12B" evidence="13">
    <location>
        <begin position="134"/>
        <end position="334"/>
    </location>
</feature>
<comment type="subcellular location">
    <subcellularLocation>
        <location evidence="1">Membrane</location>
        <topology evidence="1">Single-pass type I membrane protein</topology>
    </subcellularLocation>
</comment>
<feature type="region of interest" description="Disordered" evidence="9">
    <location>
        <begin position="553"/>
        <end position="587"/>
    </location>
</feature>
<keyword evidence="2 10" id="KW-0812">Transmembrane</keyword>
<keyword evidence="8" id="KW-0479">Metal-binding</keyword>
<feature type="compositionally biased region" description="Basic and acidic residues" evidence="9">
    <location>
        <begin position="1357"/>
        <end position="1366"/>
    </location>
</feature>
<feature type="disulfide bond" evidence="8">
    <location>
        <begin position="937"/>
        <end position="1017"/>
    </location>
</feature>
<dbReference type="InterPro" id="IPR024079">
    <property type="entry name" value="MetalloPept_cat_dom_sf"/>
</dbReference>
<dbReference type="Gene3D" id="3.40.390.10">
    <property type="entry name" value="Collagenase (Catalytic Domain)"/>
    <property type="match status" value="2"/>
</dbReference>
<feature type="region of interest" description="Disordered" evidence="9">
    <location>
        <begin position="1"/>
        <end position="34"/>
    </location>
</feature>
<dbReference type="Pfam" id="PF01421">
    <property type="entry name" value="Reprolysin"/>
    <property type="match status" value="2"/>
</dbReference>
<dbReference type="Pfam" id="PF00200">
    <property type="entry name" value="Disintegrin"/>
    <property type="match status" value="1"/>
</dbReference>
<feature type="disulfide bond" evidence="6">
    <location>
        <begin position="1088"/>
        <end position="1108"/>
    </location>
</feature>
<dbReference type="Proteomes" id="UP001333110">
    <property type="component" value="Unassembled WGS sequence"/>
</dbReference>
<dbReference type="PROSITE" id="PS01186">
    <property type="entry name" value="EGF_2"/>
    <property type="match status" value="2"/>
</dbReference>
<dbReference type="FunFam" id="3.40.390.10:FF:000002">
    <property type="entry name" value="Disintegrin and metalloproteinase domain-containing protein 22"/>
    <property type="match status" value="1"/>
</dbReference>
<feature type="disulfide bond" evidence="8">
    <location>
        <begin position="977"/>
        <end position="1001"/>
    </location>
</feature>
<keyword evidence="15" id="KW-1185">Reference proteome</keyword>
<sequence>MFAFKAGLEKRSPLGPFRSSPKSSSPTASQPVPGEIMVKQPHVPADCYYHGYVEGIPDSAVTLTTCSGLRGLLQIGNSSYSIEPLAASSIAEHLLLQREEAVPGTVMYKTPNEGGQFPGPGKATWQFQPRGHTRYLELLVVVDKEGFDAFGRNITDVTLEVLEIINLVDGLFYSFHLRVLLTALEVWVEKNPISVTKNLTEVLHDFNLWRKQQRLTYAVHDVGCLFASMDFDHEGEVCRESAGPCDLPEYCNGTSEHCPADVAKQDGTVCAEDGYCYSGKCQSRTLQCMSIFGKEAKPAPLPCFQEVNMKGDRFGNCWGDGADVNFQKCKLENVLCGRVQCTNVRRLPQLEDHTTIIQTPVGDTWCWGTDYHLGVDVLDAGVTKDGMQCGEKMICINQTCVPEEKYLTSRCSANRTCRGKGVCNTRGNCHCDNGWAPPYCQFIGFGGSVDSGPAPVTKKGLFRFIIGFTAITVAVLALAALVIVHKAGRIIWAGARRKALSRQCFAGIPAGGGGGGGGAPTVPVPQPRSTPASCHSRLAAWRLGEVAALPEPSQGALRGTATPQGSRVPRTFVGSRASPEGTALARPLPERLKEERVKMSMRALAGPSLRRLTAILKALVMKWPQAHHGGRGKALLLRLGVWAVLVASLLPGAGSHRPLPGYAVHEIVRPRKLAPRAGKAVGEEVSYVLRVEGENRVVHLTQKRGLLAKNLPVITYSPRGTRVVEQPHVPEECFYLGYVEGSPGSLATLSTCSGLRGQLEIGNLSYGIEPVPGSLTFQHLLYRREKTQNKPLMCGLTDEVLRNQPSGMRTKTALGKHDLSQRLKHTMYVEIFVVVDHYLFSFQGSNETSVMLLVTDTINLSETHYYPLKIRICLIGLEIWTHSNFIKYSQDIEEVLKNFNNWGNRDLSQRTKYDIAHLFTYTDFGLIVGLAYVGSICHPGYQSGVVSHIRRDFITFSIIFTHELGHNLGMEHDKKECVCGEATKCYMTGDSLDGAKAFSNCSRQNYLDLIGRGDGDCLRNIPEPHRLFYFNHCGNKVIDEGEQCDCGGPQDCRGNPCCHQNCRLKPGAVCSIGQCCQKCHFRAAGHKCRSEADECDLPEYCNGTSEWCPEDLHVHDGTPCSNDGYCYRGKCATYDNLCRKVFGKEARGAPESCFKKQNIKGDRFGNCGGDGTEVAFVGCKPQNALCGRLQCVNVKRIPVLGGSETVIQTPGPEDWCWGTAYRASIDTPDIGGGLDGTRCGPKKICINKTCTDAMVWTKCNGKVLCGGKGVCNNLQHCHCEAGWAPPDCQFHGLGGSVDSGPPPPLMMSMVEVVQNKVFGTVIGITVPIALVLIALLMAVTKYRKAIAAFFSTGLATERSETPADEERSMEEEEEEGEEEEEV</sequence>
<dbReference type="GO" id="GO:1990913">
    <property type="term" value="C:sperm head plasma membrane"/>
    <property type="evidence" value="ECO:0007669"/>
    <property type="project" value="TreeGrafter"/>
</dbReference>
<dbReference type="InterPro" id="IPR006586">
    <property type="entry name" value="ADAM_Cys-rich"/>
</dbReference>
<feature type="active site" evidence="8">
    <location>
        <position position="272"/>
    </location>
</feature>
<keyword evidence="5 7" id="KW-1015">Disulfide bond</keyword>
<evidence type="ECO:0000256" key="3">
    <source>
        <dbReference type="ARBA" id="ARBA00022989"/>
    </source>
</evidence>
<dbReference type="GO" id="GO:0009897">
    <property type="term" value="C:external side of plasma membrane"/>
    <property type="evidence" value="ECO:0007669"/>
    <property type="project" value="TreeGrafter"/>
</dbReference>
<dbReference type="InterPro" id="IPR001762">
    <property type="entry name" value="Disintegrin_dom"/>
</dbReference>
<evidence type="ECO:0000256" key="5">
    <source>
        <dbReference type="ARBA" id="ARBA00023157"/>
    </source>
</evidence>
<dbReference type="PANTHER" id="PTHR11905:SF120">
    <property type="entry name" value="DISINTEGRIN AND METALLOPROTEINASE DOMAIN-CONTAINING PROTEIN 1A"/>
    <property type="match status" value="1"/>
</dbReference>
<evidence type="ECO:0000256" key="10">
    <source>
        <dbReference type="SAM" id="Phobius"/>
    </source>
</evidence>
<dbReference type="InterPro" id="IPR001590">
    <property type="entry name" value="Peptidase_M12B"/>
</dbReference>
<dbReference type="InterPro" id="IPR002870">
    <property type="entry name" value="Peptidase_M12B_N"/>
</dbReference>
<reference evidence="14 15" key="1">
    <citation type="journal article" date="2023" name="J. Hered.">
        <title>Chromosome-level genome of the wood stork (Mycteria americana) provides insight into avian chromosome evolution.</title>
        <authorList>
            <person name="Flamio R. Jr."/>
            <person name="Ramstad K.M."/>
        </authorList>
    </citation>
    <scope>NUCLEOTIDE SEQUENCE [LARGE SCALE GENOMIC DNA]</scope>
    <source>
        <strain evidence="14">JAX WOST 10</strain>
    </source>
</reference>
<dbReference type="PROSITE" id="PS50214">
    <property type="entry name" value="DISINTEGRIN_2"/>
    <property type="match status" value="1"/>
</dbReference>
<feature type="region of interest" description="Disordered" evidence="9">
    <location>
        <begin position="1356"/>
        <end position="1382"/>
    </location>
</feature>